<protein>
    <submittedName>
        <fullName evidence="1">Cbb3-type cytochrome oxidase assembly protein CcoS</fullName>
    </submittedName>
</protein>
<dbReference type="EMBL" id="VUKA01000002">
    <property type="protein sequence ID" value="KAA2213994.1"/>
    <property type="molecule type" value="Genomic_DNA"/>
</dbReference>
<proteinExistence type="predicted"/>
<dbReference type="Pfam" id="PF03597">
    <property type="entry name" value="FixS"/>
    <property type="match status" value="1"/>
</dbReference>
<sequence length="53" mass="5785">MTVLLWLVPLALLIGLLALAGFAWALSSGQYEDLDGAASRILFDDTPARREPR</sequence>
<keyword evidence="2" id="KW-1185">Reference proteome</keyword>
<dbReference type="RefSeq" id="WP_149811650.1">
    <property type="nucleotide sequence ID" value="NZ_VUKA01000002.1"/>
</dbReference>
<comment type="caution">
    <text evidence="1">The sequence shown here is derived from an EMBL/GenBank/DDBJ whole genome shotgun (WGS) entry which is preliminary data.</text>
</comment>
<dbReference type="Proteomes" id="UP000322110">
    <property type="component" value="Unassembled WGS sequence"/>
</dbReference>
<dbReference type="InterPro" id="IPR004714">
    <property type="entry name" value="Cyt_oxidase_maturation_cbb3"/>
</dbReference>
<organism evidence="1 2">
    <name type="scientific">Teichococcus oryzae</name>
    <dbReference type="NCBI Taxonomy" id="1608942"/>
    <lineage>
        <taxon>Bacteria</taxon>
        <taxon>Pseudomonadati</taxon>
        <taxon>Pseudomonadota</taxon>
        <taxon>Alphaproteobacteria</taxon>
        <taxon>Acetobacterales</taxon>
        <taxon>Roseomonadaceae</taxon>
        <taxon>Roseomonas</taxon>
    </lineage>
</organism>
<evidence type="ECO:0000313" key="1">
    <source>
        <dbReference type="EMBL" id="KAA2213994.1"/>
    </source>
</evidence>
<accession>A0A5B2TIS7</accession>
<dbReference type="PANTHER" id="PTHR41532:SF1">
    <property type="entry name" value="FIXS PROTEIN"/>
    <property type="match status" value="1"/>
</dbReference>
<dbReference type="AlphaFoldDB" id="A0A5B2TIS7"/>
<dbReference type="PANTHER" id="PTHR41532">
    <property type="entry name" value="FIXS PROTEIN"/>
    <property type="match status" value="1"/>
</dbReference>
<gene>
    <name evidence="1" type="primary">ccoS</name>
    <name evidence="1" type="ORF">F0Q34_08105</name>
</gene>
<reference evidence="1 2" key="1">
    <citation type="journal article" date="2015" name="Int. J. Syst. Evol. Microbiol.">
        <title>Roseomonas oryzae sp. nov., isolated from paddy rhizosphere soil.</title>
        <authorList>
            <person name="Ramaprasad E.V."/>
            <person name="Sasikala Ch."/>
            <person name="Ramana Ch.V."/>
        </authorList>
    </citation>
    <scope>NUCLEOTIDE SEQUENCE [LARGE SCALE GENOMIC DNA]</scope>
    <source>
        <strain evidence="1 2">KCTC 42542</strain>
    </source>
</reference>
<dbReference type="NCBIfam" id="TIGR00847">
    <property type="entry name" value="ccoS"/>
    <property type="match status" value="1"/>
</dbReference>
<evidence type="ECO:0000313" key="2">
    <source>
        <dbReference type="Proteomes" id="UP000322110"/>
    </source>
</evidence>
<name>A0A5B2TIS7_9PROT</name>